<dbReference type="EMBL" id="BJWJ01000013">
    <property type="protein sequence ID" value="GEM04548.1"/>
    <property type="molecule type" value="Genomic_DNA"/>
</dbReference>
<evidence type="ECO:0000256" key="1">
    <source>
        <dbReference type="ARBA" id="ARBA00004651"/>
    </source>
</evidence>
<evidence type="ECO:0000256" key="9">
    <source>
        <dbReference type="ARBA" id="ARBA00023251"/>
    </source>
</evidence>
<feature type="transmembrane region" description="Helical" evidence="10">
    <location>
        <begin position="236"/>
        <end position="253"/>
    </location>
</feature>
<evidence type="ECO:0000256" key="8">
    <source>
        <dbReference type="ARBA" id="ARBA00023136"/>
    </source>
</evidence>
<dbReference type="PANTHER" id="PTHR43823:SF3">
    <property type="entry name" value="MULTIDRUG EXPORT PROTEIN MEPA"/>
    <property type="match status" value="1"/>
</dbReference>
<feature type="transmembrane region" description="Helical" evidence="10">
    <location>
        <begin position="53"/>
        <end position="74"/>
    </location>
</feature>
<dbReference type="STRING" id="306541.SAMN05421668_10727"/>
<evidence type="ECO:0000313" key="12">
    <source>
        <dbReference type="EMBL" id="SFS69629.1"/>
    </source>
</evidence>
<feature type="transmembrane region" description="Helical" evidence="10">
    <location>
        <begin position="320"/>
        <end position="343"/>
    </location>
</feature>
<dbReference type="AlphaFoldDB" id="A0A1I6RY45"/>
<evidence type="ECO:0000313" key="14">
    <source>
        <dbReference type="Proteomes" id="UP000321773"/>
    </source>
</evidence>
<keyword evidence="8 10" id="KW-0472">Membrane</keyword>
<feature type="transmembrane region" description="Helical" evidence="10">
    <location>
        <begin position="12"/>
        <end position="33"/>
    </location>
</feature>
<name>A0A1I6RY45_9BACI</name>
<feature type="transmembrane region" description="Helical" evidence="10">
    <location>
        <begin position="363"/>
        <end position="384"/>
    </location>
</feature>
<keyword evidence="7 10" id="KW-1133">Transmembrane helix</keyword>
<feature type="transmembrane region" description="Helical" evidence="10">
    <location>
        <begin position="196"/>
        <end position="216"/>
    </location>
</feature>
<dbReference type="InterPro" id="IPR002528">
    <property type="entry name" value="MATE_fam"/>
</dbReference>
<feature type="transmembrane region" description="Helical" evidence="10">
    <location>
        <begin position="95"/>
        <end position="118"/>
    </location>
</feature>
<evidence type="ECO:0000256" key="3">
    <source>
        <dbReference type="ARBA" id="ARBA00022106"/>
    </source>
</evidence>
<evidence type="ECO:0000256" key="7">
    <source>
        <dbReference type="ARBA" id="ARBA00022989"/>
    </source>
</evidence>
<evidence type="ECO:0000256" key="5">
    <source>
        <dbReference type="ARBA" id="ARBA00022475"/>
    </source>
</evidence>
<dbReference type="PIRSF" id="PIRSF006603">
    <property type="entry name" value="DinF"/>
    <property type="match status" value="1"/>
</dbReference>
<reference evidence="12 13" key="1">
    <citation type="submission" date="2016-10" db="EMBL/GenBank/DDBJ databases">
        <authorList>
            <person name="de Groot N.N."/>
        </authorList>
    </citation>
    <scope>NUCLEOTIDE SEQUENCE [LARGE SCALE GENOMIC DNA]</scope>
    <source>
        <strain evidence="12 13">DSM 17074</strain>
    </source>
</reference>
<evidence type="ECO:0000256" key="4">
    <source>
        <dbReference type="ARBA" id="ARBA00022448"/>
    </source>
</evidence>
<evidence type="ECO:0000313" key="11">
    <source>
        <dbReference type="EMBL" id="GEM04548.1"/>
    </source>
</evidence>
<evidence type="ECO:0000256" key="2">
    <source>
        <dbReference type="ARBA" id="ARBA00008417"/>
    </source>
</evidence>
<dbReference type="NCBIfam" id="TIGR00797">
    <property type="entry name" value="matE"/>
    <property type="match status" value="1"/>
</dbReference>
<gene>
    <name evidence="11" type="ORF">HMI01_15360</name>
    <name evidence="12" type="ORF">SAMN05421668_10727</name>
</gene>
<keyword evidence="4" id="KW-0813">Transport</keyword>
<dbReference type="GO" id="GO:0005886">
    <property type="term" value="C:plasma membrane"/>
    <property type="evidence" value="ECO:0007669"/>
    <property type="project" value="UniProtKB-SubCell"/>
</dbReference>
<feature type="transmembrane region" description="Helical" evidence="10">
    <location>
        <begin position="138"/>
        <end position="159"/>
    </location>
</feature>
<keyword evidence="5" id="KW-1003">Cell membrane</keyword>
<dbReference type="OrthoDB" id="9811110at2"/>
<dbReference type="CDD" id="cd13143">
    <property type="entry name" value="MATE_MepA_like"/>
    <property type="match status" value="1"/>
</dbReference>
<dbReference type="InterPro" id="IPR048279">
    <property type="entry name" value="MdtK-like"/>
</dbReference>
<feature type="transmembrane region" description="Helical" evidence="10">
    <location>
        <begin position="166"/>
        <end position="190"/>
    </location>
</feature>
<dbReference type="Pfam" id="PF01554">
    <property type="entry name" value="MatE"/>
    <property type="match status" value="2"/>
</dbReference>
<reference evidence="11 14" key="2">
    <citation type="submission" date="2019-07" db="EMBL/GenBank/DDBJ databases">
        <title>Whole genome shotgun sequence of Halolactibacillus miurensis NBRC 100873.</title>
        <authorList>
            <person name="Hosoyama A."/>
            <person name="Uohara A."/>
            <person name="Ohji S."/>
            <person name="Ichikawa N."/>
        </authorList>
    </citation>
    <scope>NUCLEOTIDE SEQUENCE [LARGE SCALE GENOMIC DNA]</scope>
    <source>
        <strain evidence="11 14">NBRC 100873</strain>
    </source>
</reference>
<evidence type="ECO:0000313" key="13">
    <source>
        <dbReference type="Proteomes" id="UP000199139"/>
    </source>
</evidence>
<keyword evidence="6 10" id="KW-0812">Transmembrane</keyword>
<dbReference type="GO" id="GO:0042910">
    <property type="term" value="F:xenobiotic transmembrane transporter activity"/>
    <property type="evidence" value="ECO:0007669"/>
    <property type="project" value="InterPro"/>
</dbReference>
<dbReference type="InterPro" id="IPR051327">
    <property type="entry name" value="MATE_MepA_subfamily"/>
</dbReference>
<keyword evidence="9" id="KW-0046">Antibiotic resistance</keyword>
<protein>
    <recommendedName>
        <fullName evidence="3">Multidrug export protein MepA</fullName>
    </recommendedName>
</protein>
<accession>A0A1I6RY45</accession>
<feature type="transmembrane region" description="Helical" evidence="10">
    <location>
        <begin position="391"/>
        <end position="413"/>
    </location>
</feature>
<dbReference type="Proteomes" id="UP000199139">
    <property type="component" value="Unassembled WGS sequence"/>
</dbReference>
<dbReference type="GO" id="GO:0015297">
    <property type="term" value="F:antiporter activity"/>
    <property type="evidence" value="ECO:0007669"/>
    <property type="project" value="InterPro"/>
</dbReference>
<dbReference type="EMBL" id="FPAI01000007">
    <property type="protein sequence ID" value="SFS69629.1"/>
    <property type="molecule type" value="Genomic_DNA"/>
</dbReference>
<dbReference type="Proteomes" id="UP000321773">
    <property type="component" value="Unassembled WGS sequence"/>
</dbReference>
<evidence type="ECO:0000256" key="6">
    <source>
        <dbReference type="ARBA" id="ARBA00022692"/>
    </source>
</evidence>
<proteinExistence type="inferred from homology"/>
<comment type="similarity">
    <text evidence="2">Belongs to the multi antimicrobial extrusion (MATE) (TC 2.A.66.1) family. MepA subfamily.</text>
</comment>
<feature type="transmembrane region" description="Helical" evidence="10">
    <location>
        <begin position="273"/>
        <end position="294"/>
    </location>
</feature>
<feature type="transmembrane region" description="Helical" evidence="10">
    <location>
        <begin position="425"/>
        <end position="443"/>
    </location>
</feature>
<keyword evidence="14" id="KW-1185">Reference proteome</keyword>
<comment type="subcellular location">
    <subcellularLocation>
        <location evidence="1">Cell membrane</location>
        <topology evidence="1">Multi-pass membrane protein</topology>
    </subcellularLocation>
</comment>
<dbReference type="GO" id="GO:0046677">
    <property type="term" value="P:response to antibiotic"/>
    <property type="evidence" value="ECO:0007669"/>
    <property type="project" value="UniProtKB-KW"/>
</dbReference>
<dbReference type="InterPro" id="IPR045070">
    <property type="entry name" value="MATE_MepA-like"/>
</dbReference>
<dbReference type="RefSeq" id="WP_089853381.1">
    <property type="nucleotide sequence ID" value="NZ_BJWJ01000013.1"/>
</dbReference>
<sequence length="469" mass="51693">MSRTLKLDQTPIGKLLFTLALPNIFAQVVNMLYNIVDRMYIGRIPEVGPLALTGVGIAFPIFIIIMSFSSLIGIGGAPQAAIKMGEGNKEEAEKILGTGVTTLFFLSLTLSFVFFTFGQDFLQLFGASNETLPFAWDYLKIISLGAITIQFALGLNPYISTQGYALFSMITILIGATLNIILDPILIFVFDMGVTGAAVATVISQAVSALWVLKFLTGKKTELRIRWSYLKIKPQYLIMIVTLGISPFIMQSTESLLNITFNRSLQLYGGDLAVGAMTITASLMQMLILPLMGLSQGAQPIMSYNYGAGNTTRVKQTFKLLFLASLSYSFLFWLSLKLFPHVFIGIFTNDQALIDITTDTISVYMAVVFLFGAQISCQQAFIALSEARVSLFLALLRKILLLIPLILLLPRIIEDQTFAVLVSEPIADFISVVTTVSVFFYLFNRILLRRKQMLVNEVSTTPASPDTLS</sequence>
<dbReference type="PANTHER" id="PTHR43823">
    <property type="entry name" value="SPORULATION PROTEIN YKVU"/>
    <property type="match status" value="1"/>
</dbReference>
<organism evidence="12 13">
    <name type="scientific">Halolactibacillus miurensis</name>
    <dbReference type="NCBI Taxonomy" id="306541"/>
    <lineage>
        <taxon>Bacteria</taxon>
        <taxon>Bacillati</taxon>
        <taxon>Bacillota</taxon>
        <taxon>Bacilli</taxon>
        <taxon>Bacillales</taxon>
        <taxon>Bacillaceae</taxon>
        <taxon>Halolactibacillus</taxon>
    </lineage>
</organism>
<evidence type="ECO:0000256" key="10">
    <source>
        <dbReference type="SAM" id="Phobius"/>
    </source>
</evidence>